<dbReference type="AlphaFoldDB" id="A0A3A4R4E3"/>
<accession>A0A3A4R4E3</accession>
<evidence type="ECO:0000313" key="7">
    <source>
        <dbReference type="Proteomes" id="UP000266426"/>
    </source>
</evidence>
<sequence length="140" mass="15776">MSNFTIRQLDHTADYFVSIEADSLPHLLQGAVQAITKYCVEEIIRHSPTPFIINLDIQEDSLDDLIISFLNEVLFLMETRHVFFNHSEFGNVTQTSIQCTLYGISKEVVTASGEIKAATYHGLSVTHSLGNWTARILFDV</sequence>
<dbReference type="GO" id="GO:0046872">
    <property type="term" value="F:metal ion binding"/>
    <property type="evidence" value="ECO:0007669"/>
    <property type="project" value="UniProtKB-KW"/>
</dbReference>
<evidence type="ECO:0000256" key="1">
    <source>
        <dbReference type="ARBA" id="ARBA00007963"/>
    </source>
</evidence>
<proteinExistence type="inferred from homology"/>
<dbReference type="GO" id="GO:0008033">
    <property type="term" value="P:tRNA processing"/>
    <property type="evidence" value="ECO:0007669"/>
    <property type="project" value="UniProtKB-KW"/>
</dbReference>
<gene>
    <name evidence="6" type="ORF">C4541_03020</name>
</gene>
<keyword evidence="3" id="KW-0479">Metal-binding</keyword>
<evidence type="ECO:0000259" key="5">
    <source>
        <dbReference type="Pfam" id="PF01951"/>
    </source>
</evidence>
<dbReference type="PANTHER" id="PTHR12682">
    <property type="entry name" value="ARCHEASE"/>
    <property type="match status" value="1"/>
</dbReference>
<comment type="caution">
    <text evidence="6">The sequence shown here is derived from an EMBL/GenBank/DDBJ whole genome shotgun (WGS) entry which is preliminary data.</text>
</comment>
<dbReference type="SUPFAM" id="SSF69819">
    <property type="entry name" value="MTH1598-like"/>
    <property type="match status" value="1"/>
</dbReference>
<keyword evidence="4" id="KW-0106">Calcium</keyword>
<dbReference type="PANTHER" id="PTHR12682:SF11">
    <property type="entry name" value="PROTEIN ARCHEASE"/>
    <property type="match status" value="1"/>
</dbReference>
<evidence type="ECO:0000256" key="4">
    <source>
        <dbReference type="ARBA" id="ARBA00022837"/>
    </source>
</evidence>
<dbReference type="Gene3D" id="3.55.10.10">
    <property type="entry name" value="Archease domain"/>
    <property type="match status" value="1"/>
</dbReference>
<evidence type="ECO:0000313" key="6">
    <source>
        <dbReference type="EMBL" id="RJP60985.1"/>
    </source>
</evidence>
<dbReference type="EMBL" id="QZJZ01000018">
    <property type="protein sequence ID" value="RJP60985.1"/>
    <property type="molecule type" value="Genomic_DNA"/>
</dbReference>
<dbReference type="InterPro" id="IPR023572">
    <property type="entry name" value="Archease_dom"/>
</dbReference>
<dbReference type="Pfam" id="PF01951">
    <property type="entry name" value="Archease"/>
    <property type="match status" value="1"/>
</dbReference>
<protein>
    <submittedName>
        <fullName evidence="6">Archease</fullName>
    </submittedName>
</protein>
<reference evidence="6 7" key="1">
    <citation type="journal article" date="2017" name="ISME J.">
        <title>Energy and carbon metabolisms in a deep terrestrial subsurface fluid microbial community.</title>
        <authorList>
            <person name="Momper L."/>
            <person name="Jungbluth S.P."/>
            <person name="Lee M.D."/>
            <person name="Amend J.P."/>
        </authorList>
    </citation>
    <scope>NUCLEOTIDE SEQUENCE [LARGE SCALE GENOMIC DNA]</scope>
    <source>
        <strain evidence="6">SURF_26</strain>
    </source>
</reference>
<name>A0A3A4R4E3_9BACT</name>
<keyword evidence="2" id="KW-0819">tRNA processing</keyword>
<dbReference type="InterPro" id="IPR036820">
    <property type="entry name" value="Archease_dom_sf"/>
</dbReference>
<evidence type="ECO:0000256" key="3">
    <source>
        <dbReference type="ARBA" id="ARBA00022723"/>
    </source>
</evidence>
<evidence type="ECO:0000256" key="2">
    <source>
        <dbReference type="ARBA" id="ARBA00022694"/>
    </source>
</evidence>
<organism evidence="6 7">
    <name type="scientific">Candidatus Auribacter fodinae</name>
    <dbReference type="NCBI Taxonomy" id="2093366"/>
    <lineage>
        <taxon>Bacteria</taxon>
        <taxon>Pseudomonadati</taxon>
        <taxon>Candidatus Auribacterota</taxon>
        <taxon>Candidatus Auribacteria</taxon>
        <taxon>Candidatus Auribacterales</taxon>
        <taxon>Candidatus Auribacteraceae</taxon>
        <taxon>Candidatus Auribacter</taxon>
    </lineage>
</organism>
<feature type="domain" description="Archease" evidence="5">
    <location>
        <begin position="8"/>
        <end position="140"/>
    </location>
</feature>
<dbReference type="Proteomes" id="UP000266426">
    <property type="component" value="Unassembled WGS sequence"/>
</dbReference>
<comment type="similarity">
    <text evidence="1">Belongs to the archease family.</text>
</comment>
<dbReference type="InterPro" id="IPR002804">
    <property type="entry name" value="Archease"/>
</dbReference>